<evidence type="ECO:0000256" key="2">
    <source>
        <dbReference type="ARBA" id="ARBA00023002"/>
    </source>
</evidence>
<dbReference type="PRINTS" id="PR00081">
    <property type="entry name" value="GDHRDH"/>
</dbReference>
<gene>
    <name evidence="3" type="ORF">EDD26_2103</name>
</gene>
<dbReference type="InterPro" id="IPR002347">
    <property type="entry name" value="SDR_fam"/>
</dbReference>
<dbReference type="RefSeq" id="WP_170165610.1">
    <property type="nucleotide sequence ID" value="NZ_RKHJ01000001.1"/>
</dbReference>
<evidence type="ECO:0000313" key="4">
    <source>
        <dbReference type="Proteomes" id="UP000275456"/>
    </source>
</evidence>
<reference evidence="3 4" key="1">
    <citation type="submission" date="2018-11" db="EMBL/GenBank/DDBJ databases">
        <title>Sequencing the genomes of 1000 actinobacteria strains.</title>
        <authorList>
            <person name="Klenk H.-P."/>
        </authorList>
    </citation>
    <scope>NUCLEOTIDE SEQUENCE [LARGE SCALE GENOMIC DNA]</scope>
    <source>
        <strain evidence="3 4">DSM 9580</strain>
    </source>
</reference>
<evidence type="ECO:0000313" key="3">
    <source>
        <dbReference type="EMBL" id="ROR66709.1"/>
    </source>
</evidence>
<dbReference type="GO" id="GO:0016020">
    <property type="term" value="C:membrane"/>
    <property type="evidence" value="ECO:0007669"/>
    <property type="project" value="TreeGrafter"/>
</dbReference>
<accession>A0A3N2AUJ3</accession>
<sequence length="236" mass="24251">MEAAVVVGASSEIGRAIAEYFASRGLALHLWGRDRDRLAQTGIACEAAGAGAISETVVDLEDAEQLRAAVAGVVESGQSIVGLVWAAGQFQWGRFDTVDPAGAESVLTTTFTAAVTTTQLLLPSLIAAAPSTVVFVGSGAGRQAYADNAAYVAAKHGIRGFAEALHLDVCDEGVTVGIVSAGLVTAGAGQFAPAARERPDAMLRPIDIARAVQFIAESPANVCPTEIVLRPATRHL</sequence>
<organism evidence="3 4">
    <name type="scientific">Agrococcus jenensis</name>
    <dbReference type="NCBI Taxonomy" id="46353"/>
    <lineage>
        <taxon>Bacteria</taxon>
        <taxon>Bacillati</taxon>
        <taxon>Actinomycetota</taxon>
        <taxon>Actinomycetes</taxon>
        <taxon>Micrococcales</taxon>
        <taxon>Microbacteriaceae</taxon>
        <taxon>Agrococcus</taxon>
    </lineage>
</organism>
<comment type="similarity">
    <text evidence="1">Belongs to the short-chain dehydrogenases/reductases (SDR) family.</text>
</comment>
<dbReference type="Proteomes" id="UP000275456">
    <property type="component" value="Unassembled WGS sequence"/>
</dbReference>
<dbReference type="PANTHER" id="PTHR44196:SF1">
    <property type="entry name" value="DEHYDROGENASE_REDUCTASE SDR FAMILY MEMBER 7B"/>
    <property type="match status" value="1"/>
</dbReference>
<protein>
    <submittedName>
        <fullName evidence="3">NADP-dependent 3-hydroxy acid dehydrogenase YdfG</fullName>
    </submittedName>
</protein>
<keyword evidence="2" id="KW-0560">Oxidoreductase</keyword>
<dbReference type="InterPro" id="IPR036291">
    <property type="entry name" value="NAD(P)-bd_dom_sf"/>
</dbReference>
<proteinExistence type="inferred from homology"/>
<keyword evidence="4" id="KW-1185">Reference proteome</keyword>
<dbReference type="SUPFAM" id="SSF51735">
    <property type="entry name" value="NAD(P)-binding Rossmann-fold domains"/>
    <property type="match status" value="1"/>
</dbReference>
<dbReference type="PROSITE" id="PS00061">
    <property type="entry name" value="ADH_SHORT"/>
    <property type="match status" value="1"/>
</dbReference>
<evidence type="ECO:0000256" key="1">
    <source>
        <dbReference type="ARBA" id="ARBA00006484"/>
    </source>
</evidence>
<dbReference type="InterPro" id="IPR020904">
    <property type="entry name" value="Sc_DH/Rdtase_CS"/>
</dbReference>
<dbReference type="CDD" id="cd05233">
    <property type="entry name" value="SDR_c"/>
    <property type="match status" value="1"/>
</dbReference>
<dbReference type="PANTHER" id="PTHR44196">
    <property type="entry name" value="DEHYDROGENASE/REDUCTASE SDR FAMILY MEMBER 7B"/>
    <property type="match status" value="1"/>
</dbReference>
<dbReference type="AlphaFoldDB" id="A0A3N2AUJ3"/>
<dbReference type="Pfam" id="PF00106">
    <property type="entry name" value="adh_short"/>
    <property type="match status" value="1"/>
</dbReference>
<dbReference type="GO" id="GO:0016491">
    <property type="term" value="F:oxidoreductase activity"/>
    <property type="evidence" value="ECO:0007669"/>
    <property type="project" value="UniProtKB-KW"/>
</dbReference>
<dbReference type="EMBL" id="RKHJ01000001">
    <property type="protein sequence ID" value="ROR66709.1"/>
    <property type="molecule type" value="Genomic_DNA"/>
</dbReference>
<name>A0A3N2AUJ3_9MICO</name>
<dbReference type="Gene3D" id="3.40.50.720">
    <property type="entry name" value="NAD(P)-binding Rossmann-like Domain"/>
    <property type="match status" value="1"/>
</dbReference>
<comment type="caution">
    <text evidence="3">The sequence shown here is derived from an EMBL/GenBank/DDBJ whole genome shotgun (WGS) entry which is preliminary data.</text>
</comment>